<evidence type="ECO:0000256" key="2">
    <source>
        <dbReference type="ARBA" id="ARBA00022555"/>
    </source>
</evidence>
<keyword evidence="11" id="KW-0963">Cytoplasm</keyword>
<dbReference type="Proteomes" id="UP001320170">
    <property type="component" value="Unassembled WGS sequence"/>
</dbReference>
<feature type="binding site" evidence="11">
    <location>
        <position position="571"/>
    </location>
    <ligand>
        <name>Zn(2+)</name>
        <dbReference type="ChEBI" id="CHEBI:29105"/>
    </ligand>
</feature>
<feature type="binding site" evidence="11">
    <location>
        <position position="673"/>
    </location>
    <ligand>
        <name>Zn(2+)</name>
        <dbReference type="ChEBI" id="CHEBI:29105"/>
    </ligand>
</feature>
<feature type="coiled-coil region" evidence="12">
    <location>
        <begin position="735"/>
        <end position="762"/>
    </location>
</feature>
<keyword evidence="4 11" id="KW-0479">Metal-binding</keyword>
<dbReference type="Pfam" id="PF01411">
    <property type="entry name" value="tRNA-synt_2c"/>
    <property type="match status" value="1"/>
</dbReference>
<dbReference type="NCBIfam" id="TIGR00344">
    <property type="entry name" value="alaS"/>
    <property type="match status" value="1"/>
</dbReference>
<evidence type="ECO:0000256" key="5">
    <source>
        <dbReference type="ARBA" id="ARBA00022741"/>
    </source>
</evidence>
<dbReference type="Pfam" id="PF07973">
    <property type="entry name" value="tRNA_SAD"/>
    <property type="match status" value="1"/>
</dbReference>
<evidence type="ECO:0000256" key="4">
    <source>
        <dbReference type="ARBA" id="ARBA00022723"/>
    </source>
</evidence>
<dbReference type="InterPro" id="IPR018163">
    <property type="entry name" value="Thr/Ala-tRNA-synth_IIc_edit"/>
</dbReference>
<evidence type="ECO:0000256" key="12">
    <source>
        <dbReference type="SAM" id="Coils"/>
    </source>
</evidence>
<dbReference type="InterPro" id="IPR023033">
    <property type="entry name" value="Ala_tRNA_ligase_euk/bac"/>
</dbReference>
<dbReference type="HAMAP" id="MF_00036_B">
    <property type="entry name" value="Ala_tRNA_synth_B"/>
    <property type="match status" value="1"/>
</dbReference>
<evidence type="ECO:0000256" key="3">
    <source>
        <dbReference type="ARBA" id="ARBA00022598"/>
    </source>
</evidence>
<evidence type="ECO:0000313" key="14">
    <source>
        <dbReference type="EMBL" id="MCE3532560.1"/>
    </source>
</evidence>
<keyword evidence="8 11" id="KW-0694">RNA-binding</keyword>
<keyword evidence="3 11" id="KW-0436">Ligase</keyword>
<dbReference type="InterPro" id="IPR002318">
    <property type="entry name" value="Ala-tRNA-lgiase_IIc"/>
</dbReference>
<dbReference type="PRINTS" id="PR00980">
    <property type="entry name" value="TRNASYNTHALA"/>
</dbReference>
<dbReference type="GO" id="GO:0004813">
    <property type="term" value="F:alanine-tRNA ligase activity"/>
    <property type="evidence" value="ECO:0007669"/>
    <property type="project" value="UniProtKB-EC"/>
</dbReference>
<dbReference type="RefSeq" id="WP_182352392.1">
    <property type="nucleotide sequence ID" value="NZ_JAJSPM010000005.1"/>
</dbReference>
<gene>
    <name evidence="11 14" type="primary">alaS</name>
    <name evidence="14" type="ORF">LXO92_09235</name>
</gene>
<dbReference type="InterPro" id="IPR012947">
    <property type="entry name" value="tRNA_SAD"/>
</dbReference>
<organism evidence="14 15">
    <name type="scientific">Legionella resiliens</name>
    <dbReference type="NCBI Taxonomy" id="2905958"/>
    <lineage>
        <taxon>Bacteria</taxon>
        <taxon>Pseudomonadati</taxon>
        <taxon>Pseudomonadota</taxon>
        <taxon>Gammaproteobacteria</taxon>
        <taxon>Legionellales</taxon>
        <taxon>Legionellaceae</taxon>
        <taxon>Legionella</taxon>
    </lineage>
</organism>
<dbReference type="InterPro" id="IPR018165">
    <property type="entry name" value="Ala-tRNA-synth_IIc_core"/>
</dbReference>
<evidence type="ECO:0000256" key="8">
    <source>
        <dbReference type="ARBA" id="ARBA00022884"/>
    </source>
</evidence>
<sequence>MKSSEIRQAFFDYFTQRGHQLVESSSLVPANDPTLLFTNAGMVQFKDLFLGLETRAYQRAVTAQRCVRAGGKHNDLENVGYTARHHTFFEMLGNFSFGDYFKREAIKFAWEFLTQVLHLPEERLWVTVYKEDQEAEDIWLKEMKVSAARFSRCGEKDNFWSMGDTGPCGPCTEIFYDHGPEIPGGPPGTPDEDGDRYIEIWNLVFMQFNRDKEGNLHPLPKPSVDTGMGLERLAAVVQGVHSNYETDIFQHLIQSAAKLSKTYVAIEDGKITSNLPLDLNHTSLKVIADHIRSCAFLIADGVIPGNEGRGYVLRRIIRRAVRHGNKLGLPTPFFSRLVEPLIQVMGDAYPELIKFKAHIEKILNQEENQFARTLDQGLRLLQEQMHSLGGHEISGEIAFKLYDTYGFPVDLTADIAREQGLYVDMDGFNQLMQQQREQSQAASQFSMDYSTSAQLDYQSDFHGYEKKETEAKIIALLHEGSEVQILSQGMQGALVLDHTPFYAESGGQVGDKGLLTSAGLRFRVDDTQKTGQAIVHYGEVVEGTATLDQLVKAQIDNERREAIRLNHTATHLLHAALKTVVGSQVQQKGSLVDAERARFDFSHFEPLTAEQIKEIESLVNDQIRANHEVVTRIMDIDSAKKSGAVALFGEKYTDKVRVLSMGEFSKELCGGTHAQRTGDIGLFKIVAEYGIASGVRRIEMVTGRYALAWVNEQQFMLNELASLLKTTANSLPDKVGQLLTENKGLEKEIAKLQSEKAQKSGADLANEVEKINGISLLVKRLEGVDSQTMRTTLDQLKSRLDSAVIVLFTVDQNKMNVIAGVSKNILGKAPAAAALVRHLCGKGGGRDDMAQGGGEVPPDLEKKIEEIREMVLRS</sequence>
<comment type="catalytic activity">
    <reaction evidence="11">
        <text>tRNA(Ala) + L-alanine + ATP = L-alanyl-tRNA(Ala) + AMP + diphosphate</text>
        <dbReference type="Rhea" id="RHEA:12540"/>
        <dbReference type="Rhea" id="RHEA-COMP:9657"/>
        <dbReference type="Rhea" id="RHEA-COMP:9923"/>
        <dbReference type="ChEBI" id="CHEBI:30616"/>
        <dbReference type="ChEBI" id="CHEBI:33019"/>
        <dbReference type="ChEBI" id="CHEBI:57972"/>
        <dbReference type="ChEBI" id="CHEBI:78442"/>
        <dbReference type="ChEBI" id="CHEBI:78497"/>
        <dbReference type="ChEBI" id="CHEBI:456215"/>
        <dbReference type="EC" id="6.1.1.7"/>
    </reaction>
</comment>
<evidence type="ECO:0000256" key="10">
    <source>
        <dbReference type="ARBA" id="ARBA00023146"/>
    </source>
</evidence>
<keyword evidence="15" id="KW-1185">Reference proteome</keyword>
<dbReference type="Gene3D" id="3.10.310.40">
    <property type="match status" value="1"/>
</dbReference>
<dbReference type="Gene3D" id="3.30.930.10">
    <property type="entry name" value="Bira Bifunctional Protein, Domain 2"/>
    <property type="match status" value="1"/>
</dbReference>
<evidence type="ECO:0000256" key="11">
    <source>
        <dbReference type="HAMAP-Rule" id="MF_00036"/>
    </source>
</evidence>
<comment type="domain">
    <text evidence="11">Consists of three domains; the N-terminal catalytic domain, the editing domain and the C-terminal C-Ala domain. The editing domain removes incorrectly charged amino acids, while the C-Ala domain, along with tRNA(Ala), serves as a bridge to cooperatively bring together the editing and aminoacylation centers thus stimulating deacylation of misacylated tRNAs.</text>
</comment>
<accession>A0ABS8X4Y1</accession>
<keyword evidence="9 11" id="KW-0648">Protein biosynthesis</keyword>
<evidence type="ECO:0000256" key="7">
    <source>
        <dbReference type="ARBA" id="ARBA00022840"/>
    </source>
</evidence>
<dbReference type="InterPro" id="IPR018164">
    <property type="entry name" value="Ala-tRNA-synth_IIc_N"/>
</dbReference>
<comment type="subcellular location">
    <subcellularLocation>
        <location evidence="11">Cytoplasm</location>
    </subcellularLocation>
</comment>
<feature type="binding site" evidence="11">
    <location>
        <position position="669"/>
    </location>
    <ligand>
        <name>Zn(2+)</name>
        <dbReference type="ChEBI" id="CHEBI:29105"/>
    </ligand>
</feature>
<dbReference type="SUPFAM" id="SSF101353">
    <property type="entry name" value="Putative anticodon-binding domain of alanyl-tRNA synthetase (AlaRS)"/>
    <property type="match status" value="1"/>
</dbReference>
<comment type="cofactor">
    <cofactor evidence="11">
        <name>Zn(2+)</name>
        <dbReference type="ChEBI" id="CHEBI:29105"/>
    </cofactor>
    <text evidence="11">Binds 1 zinc ion per subunit.</text>
</comment>
<dbReference type="InterPro" id="IPR003156">
    <property type="entry name" value="DHHA1_dom"/>
</dbReference>
<keyword evidence="10 11" id="KW-0030">Aminoacyl-tRNA synthetase</keyword>
<feature type="domain" description="Alanyl-transfer RNA synthetases family profile" evidence="13">
    <location>
        <begin position="1"/>
        <end position="712"/>
    </location>
</feature>
<dbReference type="PROSITE" id="PS50860">
    <property type="entry name" value="AA_TRNA_LIGASE_II_ALA"/>
    <property type="match status" value="1"/>
</dbReference>
<dbReference type="SUPFAM" id="SSF50447">
    <property type="entry name" value="Translation proteins"/>
    <property type="match status" value="1"/>
</dbReference>
<dbReference type="SMART" id="SM00863">
    <property type="entry name" value="tRNA_SAD"/>
    <property type="match status" value="1"/>
</dbReference>
<dbReference type="Gene3D" id="3.30.980.10">
    <property type="entry name" value="Threonyl-trna Synthetase, Chain A, domain 2"/>
    <property type="match status" value="1"/>
</dbReference>
<dbReference type="SUPFAM" id="SSF55681">
    <property type="entry name" value="Class II aaRS and biotin synthetases"/>
    <property type="match status" value="1"/>
</dbReference>
<evidence type="ECO:0000256" key="1">
    <source>
        <dbReference type="ARBA" id="ARBA00008226"/>
    </source>
</evidence>
<dbReference type="EC" id="6.1.1.7" evidence="11"/>
<name>A0ABS8X4Y1_9GAMM</name>
<dbReference type="Pfam" id="PF02272">
    <property type="entry name" value="DHHA1"/>
    <property type="match status" value="1"/>
</dbReference>
<reference evidence="14 15" key="1">
    <citation type="journal article" date="2024" name="Pathogens">
        <title>Characterization of a Novel Species of Legionella Isolated from a Healthcare Facility: Legionella resiliens sp. nov.</title>
        <authorList>
            <person name="Cristino S."/>
            <person name="Pascale M.R."/>
            <person name="Marino F."/>
            <person name="Derelitto C."/>
            <person name="Salaris S."/>
            <person name="Orsini M."/>
            <person name="Squarzoni S."/>
            <person name="Grottola A."/>
            <person name="Girolamini L."/>
        </authorList>
    </citation>
    <scope>NUCLEOTIDE SEQUENCE [LARGE SCALE GENOMIC DNA]</scope>
    <source>
        <strain evidence="14 15">8cVS16</strain>
    </source>
</reference>
<dbReference type="Gene3D" id="6.10.250.550">
    <property type="match status" value="1"/>
</dbReference>
<proteinExistence type="inferred from homology"/>
<dbReference type="InterPro" id="IPR045864">
    <property type="entry name" value="aa-tRNA-synth_II/BPL/LPL"/>
</dbReference>
<dbReference type="Gene3D" id="2.40.30.130">
    <property type="match status" value="1"/>
</dbReference>
<keyword evidence="7 11" id="KW-0067">ATP-binding</keyword>
<keyword evidence="2 11" id="KW-0820">tRNA-binding</keyword>
<feature type="binding site" evidence="11">
    <location>
        <position position="567"/>
    </location>
    <ligand>
        <name>Zn(2+)</name>
        <dbReference type="ChEBI" id="CHEBI:29105"/>
    </ligand>
</feature>
<keyword evidence="5 11" id="KW-0547">Nucleotide-binding</keyword>
<evidence type="ECO:0000259" key="13">
    <source>
        <dbReference type="PROSITE" id="PS50860"/>
    </source>
</evidence>
<dbReference type="SUPFAM" id="SSF55186">
    <property type="entry name" value="ThrRS/AlaRS common domain"/>
    <property type="match status" value="1"/>
</dbReference>
<keyword evidence="12" id="KW-0175">Coiled coil</keyword>
<evidence type="ECO:0000256" key="9">
    <source>
        <dbReference type="ARBA" id="ARBA00022917"/>
    </source>
</evidence>
<dbReference type="Gene3D" id="3.30.54.20">
    <property type="match status" value="1"/>
</dbReference>
<comment type="similarity">
    <text evidence="1 11">Belongs to the class-II aminoacyl-tRNA synthetase family.</text>
</comment>
<dbReference type="InterPro" id="IPR018162">
    <property type="entry name" value="Ala-tRNA-ligase_IIc_anticod-bd"/>
</dbReference>
<keyword evidence="6 11" id="KW-0862">Zinc</keyword>
<dbReference type="InterPro" id="IPR050058">
    <property type="entry name" value="Ala-tRNA_ligase"/>
</dbReference>
<dbReference type="InterPro" id="IPR009000">
    <property type="entry name" value="Transl_B-barrel_sf"/>
</dbReference>
<dbReference type="PANTHER" id="PTHR11777:SF9">
    <property type="entry name" value="ALANINE--TRNA LIGASE, CYTOPLASMIC"/>
    <property type="match status" value="1"/>
</dbReference>
<evidence type="ECO:0000313" key="15">
    <source>
        <dbReference type="Proteomes" id="UP001320170"/>
    </source>
</evidence>
<comment type="function">
    <text evidence="11">Catalyzes the attachment of alanine to tRNA(Ala) in a two-step reaction: alanine is first activated by ATP to form Ala-AMP and then transferred to the acceptor end of tRNA(Ala). Also edits incorrectly charged Ser-tRNA(Ala) and Gly-tRNA(Ala) via its editing domain.</text>
</comment>
<dbReference type="PANTHER" id="PTHR11777">
    <property type="entry name" value="ALANYL-TRNA SYNTHETASE"/>
    <property type="match status" value="1"/>
</dbReference>
<evidence type="ECO:0000256" key="6">
    <source>
        <dbReference type="ARBA" id="ARBA00022833"/>
    </source>
</evidence>
<protein>
    <recommendedName>
        <fullName evidence="11">Alanine--tRNA ligase</fullName>
        <ecNumber evidence="11">6.1.1.7</ecNumber>
    </recommendedName>
    <alternativeName>
        <fullName evidence="11">Alanyl-tRNA synthetase</fullName>
        <shortName evidence="11">AlaRS</shortName>
    </alternativeName>
</protein>
<dbReference type="EMBL" id="JAJTND010000004">
    <property type="protein sequence ID" value="MCE3532560.1"/>
    <property type="molecule type" value="Genomic_DNA"/>
</dbReference>
<dbReference type="CDD" id="cd00673">
    <property type="entry name" value="AlaRS_core"/>
    <property type="match status" value="1"/>
</dbReference>
<comment type="caution">
    <text evidence="14">The sequence shown here is derived from an EMBL/GenBank/DDBJ whole genome shotgun (WGS) entry which is preliminary data.</text>
</comment>